<dbReference type="RefSeq" id="XP_067718376.1">
    <property type="nucleotide sequence ID" value="XM_067862275.1"/>
</dbReference>
<proteinExistence type="predicted"/>
<dbReference type="Proteomes" id="UP001497744">
    <property type="component" value="Unassembled WGS sequence"/>
</dbReference>
<sequence length="258" mass="29723">MRLQRAHDAHRVIADEPAQRCRRVGLRHLQRPPVGAGPHKSAKQPVHLHHVQESLRVHVLRLHVKHRVHLSQHRQAARRAGSAVERRRGETHTPLQNTLLHPLKLVVDLVVQVSVQHGELVEQTHRPLRRQRRERERQEALHANVRLPARQIRARALLYHPRAAGHGHRAYPLALVLEHHEQRRNGMQRIHPTRVLLVAPPPRGRQPRVTQGLGHRRSDRHVHPGVNGLQQHSRPQRQYVPPAHVAAPEQRIQVATPP</sequence>
<dbReference type="GeneID" id="94197788"/>
<evidence type="ECO:0000313" key="2">
    <source>
        <dbReference type="EMBL" id="GIX66307.1"/>
    </source>
</evidence>
<dbReference type="AlphaFoldDB" id="A0AAV4M1F0"/>
<reference evidence="2 3" key="1">
    <citation type="submission" date="2021-06" db="EMBL/GenBank/DDBJ databases">
        <title>Genome sequence of Babesia caballi.</title>
        <authorList>
            <person name="Yamagishi J."/>
            <person name="Kidaka T."/>
            <person name="Ochi A."/>
        </authorList>
    </citation>
    <scope>NUCLEOTIDE SEQUENCE [LARGE SCALE GENOMIC DNA]</scope>
    <source>
        <strain evidence="2">USDA-D6B2</strain>
    </source>
</reference>
<gene>
    <name evidence="2" type="ORF">BcabD6B2_57430</name>
</gene>
<accession>A0AAV4M1F0</accession>
<evidence type="ECO:0000313" key="3">
    <source>
        <dbReference type="Proteomes" id="UP001497744"/>
    </source>
</evidence>
<dbReference type="EMBL" id="BPLF01000006">
    <property type="protein sequence ID" value="GIX66307.1"/>
    <property type="molecule type" value="Genomic_DNA"/>
</dbReference>
<protein>
    <submittedName>
        <fullName evidence="2">DNA recombination protein RmuC</fullName>
    </submittedName>
</protein>
<organism evidence="2 3">
    <name type="scientific">Babesia caballi</name>
    <dbReference type="NCBI Taxonomy" id="5871"/>
    <lineage>
        <taxon>Eukaryota</taxon>
        <taxon>Sar</taxon>
        <taxon>Alveolata</taxon>
        <taxon>Apicomplexa</taxon>
        <taxon>Aconoidasida</taxon>
        <taxon>Piroplasmida</taxon>
        <taxon>Babesiidae</taxon>
        <taxon>Babesia</taxon>
    </lineage>
</organism>
<comment type="caution">
    <text evidence="2">The sequence shown here is derived from an EMBL/GenBank/DDBJ whole genome shotgun (WGS) entry which is preliminary data.</text>
</comment>
<evidence type="ECO:0000256" key="1">
    <source>
        <dbReference type="SAM" id="MobiDB-lite"/>
    </source>
</evidence>
<feature type="region of interest" description="Disordered" evidence="1">
    <location>
        <begin position="71"/>
        <end position="92"/>
    </location>
</feature>
<keyword evidence="3" id="KW-1185">Reference proteome</keyword>
<name>A0AAV4M1F0_BABCB</name>
<feature type="region of interest" description="Disordered" evidence="1">
    <location>
        <begin position="199"/>
        <end position="238"/>
    </location>
</feature>